<dbReference type="GO" id="GO:0004601">
    <property type="term" value="F:peroxidase activity"/>
    <property type="evidence" value="ECO:0007669"/>
    <property type="project" value="UniProtKB-KW"/>
</dbReference>
<keyword evidence="2 11" id="KW-0575">Peroxidase</keyword>
<keyword evidence="4" id="KW-0479">Metal-binding</keyword>
<dbReference type="InterPro" id="IPR048327">
    <property type="entry name" value="Dyp_perox_N"/>
</dbReference>
<feature type="domain" description="Dyp-type peroxidase C-terminal" evidence="10">
    <location>
        <begin position="114"/>
        <end position="184"/>
    </location>
</feature>
<reference evidence="11 12" key="1">
    <citation type="submission" date="2020-07" db="EMBL/GenBank/DDBJ databases">
        <authorList>
            <person name="Khare M."/>
        </authorList>
    </citation>
    <scope>NUCLEOTIDE SEQUENCE [LARGE SCALE GENOMIC DNA]</scope>
    <source>
        <strain evidence="11 12">P8776</strain>
    </source>
</reference>
<keyword evidence="3" id="KW-0349">Heme</keyword>
<dbReference type="Proteomes" id="UP000580709">
    <property type="component" value="Unassembled WGS sequence"/>
</dbReference>
<dbReference type="EMBL" id="JACEOR010000396">
    <property type="protein sequence ID" value="MBA4505524.1"/>
    <property type="molecule type" value="Genomic_DNA"/>
</dbReference>
<dbReference type="InterPro" id="IPR011008">
    <property type="entry name" value="Dimeric_a/b-barrel"/>
</dbReference>
<evidence type="ECO:0000256" key="2">
    <source>
        <dbReference type="ARBA" id="ARBA00022559"/>
    </source>
</evidence>
<evidence type="ECO:0000256" key="4">
    <source>
        <dbReference type="ARBA" id="ARBA00022723"/>
    </source>
</evidence>
<evidence type="ECO:0000256" key="1">
    <source>
        <dbReference type="ARBA" id="ARBA00001970"/>
    </source>
</evidence>
<evidence type="ECO:0000313" key="12">
    <source>
        <dbReference type="Proteomes" id="UP000580709"/>
    </source>
</evidence>
<comment type="cofactor">
    <cofactor evidence="1">
        <name>heme b</name>
        <dbReference type="ChEBI" id="CHEBI:60344"/>
    </cofactor>
</comment>
<evidence type="ECO:0000256" key="3">
    <source>
        <dbReference type="ARBA" id="ARBA00022617"/>
    </source>
</evidence>
<evidence type="ECO:0000256" key="5">
    <source>
        <dbReference type="ARBA" id="ARBA00022729"/>
    </source>
</evidence>
<comment type="similarity">
    <text evidence="8">Belongs to the DyP-type peroxidase family.</text>
</comment>
<dbReference type="PANTHER" id="PTHR30521">
    <property type="entry name" value="DEFERROCHELATASE/PEROXIDASE"/>
    <property type="match status" value="1"/>
</dbReference>
<dbReference type="SUPFAM" id="SSF54909">
    <property type="entry name" value="Dimeric alpha+beta barrel"/>
    <property type="match status" value="1"/>
</dbReference>
<dbReference type="GO" id="GO:0046872">
    <property type="term" value="F:metal ion binding"/>
    <property type="evidence" value="ECO:0007669"/>
    <property type="project" value="UniProtKB-KW"/>
</dbReference>
<gene>
    <name evidence="11" type="ORF">H0H28_09380</name>
</gene>
<keyword evidence="12" id="KW-1185">Reference proteome</keyword>
<dbReference type="PANTHER" id="PTHR30521:SF4">
    <property type="entry name" value="DEFERROCHELATASE"/>
    <property type="match status" value="1"/>
</dbReference>
<keyword evidence="7" id="KW-0408">Iron</keyword>
<proteinExistence type="inferred from homology"/>
<keyword evidence="6" id="KW-0560">Oxidoreductase</keyword>
<evidence type="ECO:0000259" key="9">
    <source>
        <dbReference type="Pfam" id="PF04261"/>
    </source>
</evidence>
<dbReference type="AlphaFoldDB" id="A0A838WUV0"/>
<evidence type="ECO:0000256" key="7">
    <source>
        <dbReference type="ARBA" id="ARBA00023004"/>
    </source>
</evidence>
<dbReference type="RefSeq" id="WP_181729937.1">
    <property type="nucleotide sequence ID" value="NZ_JACEOR010000396.1"/>
</dbReference>
<dbReference type="PROSITE" id="PS51404">
    <property type="entry name" value="DYP_PEROXIDASE"/>
    <property type="match status" value="1"/>
</dbReference>
<organism evidence="11 12">
    <name type="scientific">Corynebacterium sanguinis</name>
    <dbReference type="NCBI Taxonomy" id="2594913"/>
    <lineage>
        <taxon>Bacteria</taxon>
        <taxon>Bacillati</taxon>
        <taxon>Actinomycetota</taxon>
        <taxon>Actinomycetes</taxon>
        <taxon>Mycobacteriales</taxon>
        <taxon>Corynebacteriaceae</taxon>
        <taxon>Corynebacterium</taxon>
    </lineage>
</organism>
<dbReference type="GO" id="GO:0005829">
    <property type="term" value="C:cytosol"/>
    <property type="evidence" value="ECO:0007669"/>
    <property type="project" value="TreeGrafter"/>
</dbReference>
<evidence type="ECO:0000259" key="10">
    <source>
        <dbReference type="Pfam" id="PF20628"/>
    </source>
</evidence>
<feature type="non-terminal residue" evidence="11">
    <location>
        <position position="185"/>
    </location>
</feature>
<keyword evidence="5" id="KW-0732">Signal</keyword>
<sequence>ALCAGETPLGSLEPEMNEWPANLTITCGFGEKVFDIAAPSRKPTWLRDLPAFNRDQLDPRWGQTDLVLQICSDDPVMCAWAMRHMTRAGMDYATTAWVQQGFMNAFGAIPKGQTPRNLFGQVDGTVNPHEPDEYDEQVWIDGPEGFAGSTSLVVRRIAMHLDEWELLDRASREQSIGRTLDDGSP</sequence>
<accession>A0A838WUV0</accession>
<dbReference type="Pfam" id="PF20628">
    <property type="entry name" value="Dyp_perox_C"/>
    <property type="match status" value="1"/>
</dbReference>
<dbReference type="Pfam" id="PF04261">
    <property type="entry name" value="Dyp_perox_N"/>
    <property type="match status" value="1"/>
</dbReference>
<feature type="domain" description="Dyp-type peroxidase N-terminal" evidence="9">
    <location>
        <begin position="11"/>
        <end position="102"/>
    </location>
</feature>
<comment type="caution">
    <text evidence="11">The sequence shown here is derived from an EMBL/GenBank/DDBJ whole genome shotgun (WGS) entry which is preliminary data.</text>
</comment>
<dbReference type="InterPro" id="IPR006314">
    <property type="entry name" value="Dyp_peroxidase"/>
</dbReference>
<dbReference type="NCBIfam" id="TIGR01413">
    <property type="entry name" value="Dyp_perox_fam"/>
    <property type="match status" value="1"/>
</dbReference>
<dbReference type="GO" id="GO:0020037">
    <property type="term" value="F:heme binding"/>
    <property type="evidence" value="ECO:0007669"/>
    <property type="project" value="InterPro"/>
</dbReference>
<name>A0A838WUV0_9CORY</name>
<evidence type="ECO:0000256" key="8">
    <source>
        <dbReference type="ARBA" id="ARBA00025737"/>
    </source>
</evidence>
<protein>
    <submittedName>
        <fullName evidence="11">Dyp-type peroxidase</fullName>
    </submittedName>
</protein>
<feature type="non-terminal residue" evidence="11">
    <location>
        <position position="1"/>
    </location>
</feature>
<evidence type="ECO:0000313" key="11">
    <source>
        <dbReference type="EMBL" id="MBA4505524.1"/>
    </source>
</evidence>
<dbReference type="InterPro" id="IPR048328">
    <property type="entry name" value="Dyp_perox_C"/>
</dbReference>
<evidence type="ECO:0000256" key="6">
    <source>
        <dbReference type="ARBA" id="ARBA00023002"/>
    </source>
</evidence>